<dbReference type="RefSeq" id="WP_344117935.1">
    <property type="nucleotide sequence ID" value="NZ_BAAABW010000015.1"/>
</dbReference>
<protein>
    <recommendedName>
        <fullName evidence="3">DNA-binding protein</fullName>
    </recommendedName>
</protein>
<organism evidence="1 2">
    <name type="scientific">Streptomyces blastmyceticus</name>
    <dbReference type="NCBI Taxonomy" id="68180"/>
    <lineage>
        <taxon>Bacteria</taxon>
        <taxon>Bacillati</taxon>
        <taxon>Actinomycetota</taxon>
        <taxon>Actinomycetes</taxon>
        <taxon>Kitasatosporales</taxon>
        <taxon>Streptomycetaceae</taxon>
        <taxon>Streptomyces</taxon>
    </lineage>
</organism>
<sequence length="188" mass="20170">MPATHAHADVTVPPGFVLASLVPATEYKALTASTFLTPELLTAITLIALGRTRQQTATALGITLGALDRLLIKATTALGCRSRMPLLVHTAYGHSDYPTPGELGDPAPDLNSDEWMVLLAHSGGFTFKHLSQARKLLLFDLTDINRSLLAKLDALTPAHAVRHAWQYGLFPRESGQVTNRPVAEGSTP</sequence>
<comment type="caution">
    <text evidence="1">The sequence shown here is derived from an EMBL/GenBank/DDBJ whole genome shotgun (WGS) entry which is preliminary data.</text>
</comment>
<gene>
    <name evidence="1" type="ORF">GCM10010319_25890</name>
</gene>
<name>A0ABN0WW39_9ACTN</name>
<reference evidence="1 2" key="1">
    <citation type="journal article" date="2019" name="Int. J. Syst. Evol. Microbiol.">
        <title>The Global Catalogue of Microorganisms (GCM) 10K type strain sequencing project: providing services to taxonomists for standard genome sequencing and annotation.</title>
        <authorList>
            <consortium name="The Broad Institute Genomics Platform"/>
            <consortium name="The Broad Institute Genome Sequencing Center for Infectious Disease"/>
            <person name="Wu L."/>
            <person name="Ma J."/>
        </authorList>
    </citation>
    <scope>NUCLEOTIDE SEQUENCE [LARGE SCALE GENOMIC DNA]</scope>
    <source>
        <strain evidence="1 2">JCM 4565</strain>
    </source>
</reference>
<evidence type="ECO:0000313" key="1">
    <source>
        <dbReference type="EMBL" id="GAA0348141.1"/>
    </source>
</evidence>
<dbReference type="EMBL" id="BAAABW010000015">
    <property type="protein sequence ID" value="GAA0348141.1"/>
    <property type="molecule type" value="Genomic_DNA"/>
</dbReference>
<keyword evidence="2" id="KW-1185">Reference proteome</keyword>
<proteinExistence type="predicted"/>
<accession>A0ABN0WW39</accession>
<dbReference type="Proteomes" id="UP001500063">
    <property type="component" value="Unassembled WGS sequence"/>
</dbReference>
<evidence type="ECO:0000313" key="2">
    <source>
        <dbReference type="Proteomes" id="UP001500063"/>
    </source>
</evidence>
<evidence type="ECO:0008006" key="3">
    <source>
        <dbReference type="Google" id="ProtNLM"/>
    </source>
</evidence>